<evidence type="ECO:0000313" key="7">
    <source>
        <dbReference type="EMBL" id="QGY42290.1"/>
    </source>
</evidence>
<protein>
    <recommendedName>
        <fullName evidence="6">Translocation and assembly module TamB C-terminal domain-containing protein</fullName>
    </recommendedName>
</protein>
<sequence>MKHQSDRFALMWGYRFGIKKEAPSFLLVLDRLFKQMKNFFKYGLLIFGWLVAGIVFLIVIAGVLLQTQPVKKKITSVAQEKVSDVLKGDITIGKIDGNFFTSLSLENILWLNESDTIAFIQQFDARYELRPLLKSKLLVHSAHISNPYFYLKQNKDSTWSVQNLVEQTADDKSTKKSSGSFNMVISNFEIEEGNVKIDALDTIVPQRINHMNTKLDLDYSSESQNLMLNNLSFSTSDPTLILEKLSFNAERNSNKIRMEDFYLKTANNKLEASANYVQDTLLDATANIESAPLHLNEFEFFLPGLTLPASPTLNISTSVKKGHLEAKIILADKDQQIALWVNSENFAQFLNNTKTILLQYDVEGTFQNIDLANWLGDPQLDYLVNGRLQIKGKGTDPETAVISLNGDFKDCIIKEKPVDKLTASLHLKNGNLDGKVEGEGNFGTINITPEIKDLQGTPSYRLKLITRKFNLAEITGNDSLQSDINLIAQIEGENFDPKRIRASSSFNLSNSRFQEVVFDTLVAQARYQSENIQIDSLWTETQTVKLNASGNYNLHGNSDLILKAGFTGLEEFARFIPAEQVFAEGEIDARLKGITDSLNVETRLILKDVQYDDFTTDNIAVTAKGQLTQRDTTFNARITANKFRAGKLLLDSVNFDVGYLADSLFVDGRGSGDDVKTNLTAGINLGKSQKISVEDWAVDFKNQHFELQNPPAVFELDSSQYKISNFKLISNLSDSAQYIMADGLISRGGEEDFRMEVANINIQQLLEMFEIDFAASGIINVKADLKGTAKSPLLTGRFSVDNATLNEYGFTDFSGDIGLKERKLSTDINIVPSQEGRLKLSGVFPVLAELDSMKFNLNPKDSLDANLIVEKFPLAVLQNIEIAKNIEGYIEGNVDVKGTLEAPDPKGNFHLVDASLEVPEYGIDYKELSLNIEFFPEAVKLDSFYIKSKDGNMKASGTIDFSTAFYKGDVSESEINVEFNDFNPVDHRQFNMQLSGDANLKGKKGEVVFSGDLNIPESEIYLPAIFNMMGRMSAPEIPDPILVREMKNMQLYKDSLTFVGDTIHTDSFDFSYLDNFTGTLNLKIPKNSWIKNKDMHIEISGDVELRKNKDFFELFGSVDVVRGQYDLLGKTFIIDDGTIGFQGGEELMPRIDITASYTFRNSERAQQTLTVQVSGTAEEPNVNFSLDGSNVSEGDALSYILFGKSMDELSIDQQQNVAGAGSLAGTAAAAILSSQLNNFLGENLDVDYIEIKSDGDFDNATVVVGKYITNDLFVSYEQRFGETDEKEMAKYEVKLEYELFKFLFLQLNNSSNDSGFDIIFKLSSE</sequence>
<dbReference type="Proteomes" id="UP000428260">
    <property type="component" value="Chromosome"/>
</dbReference>
<organism evidence="7 8">
    <name type="scientific">Maribellus comscasis</name>
    <dbReference type="NCBI Taxonomy" id="2681766"/>
    <lineage>
        <taxon>Bacteria</taxon>
        <taxon>Pseudomonadati</taxon>
        <taxon>Bacteroidota</taxon>
        <taxon>Bacteroidia</taxon>
        <taxon>Marinilabiliales</taxon>
        <taxon>Prolixibacteraceae</taxon>
        <taxon>Maribellus</taxon>
    </lineage>
</organism>
<dbReference type="EMBL" id="CP046401">
    <property type="protein sequence ID" value="QGY42290.1"/>
    <property type="molecule type" value="Genomic_DNA"/>
</dbReference>
<evidence type="ECO:0000256" key="4">
    <source>
        <dbReference type="ARBA" id="ARBA00023136"/>
    </source>
</evidence>
<keyword evidence="3 5" id="KW-1133">Transmembrane helix</keyword>
<keyword evidence="8" id="KW-1185">Reference proteome</keyword>
<comment type="subcellular location">
    <subcellularLocation>
        <location evidence="1">Membrane</location>
        <topology evidence="1">Single-pass membrane protein</topology>
    </subcellularLocation>
</comment>
<keyword evidence="2 5" id="KW-0812">Transmembrane</keyword>
<evidence type="ECO:0000313" key="8">
    <source>
        <dbReference type="Proteomes" id="UP000428260"/>
    </source>
</evidence>
<dbReference type="PANTHER" id="PTHR36985">
    <property type="entry name" value="TRANSLOCATION AND ASSEMBLY MODULE SUBUNIT TAMB"/>
    <property type="match status" value="1"/>
</dbReference>
<dbReference type="KEGG" id="mcos:GM418_01040"/>
<dbReference type="PANTHER" id="PTHR36985:SF1">
    <property type="entry name" value="TRANSLOCATION AND ASSEMBLY MODULE SUBUNIT TAMB"/>
    <property type="match status" value="1"/>
</dbReference>
<evidence type="ECO:0000256" key="3">
    <source>
        <dbReference type="ARBA" id="ARBA00022989"/>
    </source>
</evidence>
<feature type="domain" description="Translocation and assembly module TamB C-terminal" evidence="6">
    <location>
        <begin position="948"/>
        <end position="1321"/>
    </location>
</feature>
<reference evidence="7 8" key="1">
    <citation type="submission" date="2019-11" db="EMBL/GenBank/DDBJ databases">
        <authorList>
            <person name="Zheng R.K."/>
            <person name="Sun C.M."/>
        </authorList>
    </citation>
    <scope>NUCLEOTIDE SEQUENCE [LARGE SCALE GENOMIC DNA]</scope>
    <source>
        <strain evidence="7 8">WC007</strain>
    </source>
</reference>
<feature type="transmembrane region" description="Helical" evidence="5">
    <location>
        <begin position="42"/>
        <end position="65"/>
    </location>
</feature>
<evidence type="ECO:0000259" key="6">
    <source>
        <dbReference type="Pfam" id="PF04357"/>
    </source>
</evidence>
<gene>
    <name evidence="7" type="ORF">GM418_01040</name>
</gene>
<keyword evidence="4 5" id="KW-0472">Membrane</keyword>
<dbReference type="GO" id="GO:0005886">
    <property type="term" value="C:plasma membrane"/>
    <property type="evidence" value="ECO:0007669"/>
    <property type="project" value="InterPro"/>
</dbReference>
<evidence type="ECO:0000256" key="1">
    <source>
        <dbReference type="ARBA" id="ARBA00004167"/>
    </source>
</evidence>
<dbReference type="Pfam" id="PF04357">
    <property type="entry name" value="TamB"/>
    <property type="match status" value="1"/>
</dbReference>
<evidence type="ECO:0000256" key="5">
    <source>
        <dbReference type="SAM" id="Phobius"/>
    </source>
</evidence>
<name>A0A6I6JMT8_9BACT</name>
<dbReference type="GO" id="GO:0009306">
    <property type="term" value="P:protein secretion"/>
    <property type="evidence" value="ECO:0007669"/>
    <property type="project" value="InterPro"/>
</dbReference>
<dbReference type="InterPro" id="IPR007452">
    <property type="entry name" value="TamB_C"/>
</dbReference>
<accession>A0A6I6JMT8</accession>
<evidence type="ECO:0000256" key="2">
    <source>
        <dbReference type="ARBA" id="ARBA00022692"/>
    </source>
</evidence>
<proteinExistence type="predicted"/>